<evidence type="ECO:0000256" key="1">
    <source>
        <dbReference type="ARBA" id="ARBA00022857"/>
    </source>
</evidence>
<dbReference type="PANTHER" id="PTHR44154">
    <property type="entry name" value="QUINONE OXIDOREDUCTASE"/>
    <property type="match status" value="1"/>
</dbReference>
<gene>
    <name evidence="3" type="ORF">NTGZN8_130103</name>
</gene>
<dbReference type="CDD" id="cd08272">
    <property type="entry name" value="MDR6"/>
    <property type="match status" value="1"/>
</dbReference>
<evidence type="ECO:0000313" key="4">
    <source>
        <dbReference type="Proteomes" id="UP000675882"/>
    </source>
</evidence>
<feature type="domain" description="Enoyl reductase (ER)" evidence="2">
    <location>
        <begin position="10"/>
        <end position="330"/>
    </location>
</feature>
<keyword evidence="4" id="KW-1185">Reference proteome</keyword>
<dbReference type="RefSeq" id="WP_213035138.1">
    <property type="nucleotide sequence ID" value="NZ_CAJNBL010000005.1"/>
</dbReference>
<dbReference type="AlphaFoldDB" id="A0A916BDG7"/>
<dbReference type="Proteomes" id="UP000675882">
    <property type="component" value="Unassembled WGS sequence"/>
</dbReference>
<comment type="caution">
    <text evidence="3">The sequence shown here is derived from an EMBL/GenBank/DDBJ whole genome shotgun (WGS) entry which is preliminary data.</text>
</comment>
<dbReference type="Pfam" id="PF13602">
    <property type="entry name" value="ADH_zinc_N_2"/>
    <property type="match status" value="1"/>
</dbReference>
<dbReference type="PANTHER" id="PTHR44154:SF1">
    <property type="entry name" value="QUINONE OXIDOREDUCTASE"/>
    <property type="match status" value="1"/>
</dbReference>
<accession>A0A916BDG7</accession>
<proteinExistence type="predicted"/>
<dbReference type="Pfam" id="PF08240">
    <property type="entry name" value="ADH_N"/>
    <property type="match status" value="1"/>
</dbReference>
<evidence type="ECO:0000313" key="3">
    <source>
        <dbReference type="EMBL" id="CAE6693609.1"/>
    </source>
</evidence>
<dbReference type="SUPFAM" id="SSF50129">
    <property type="entry name" value="GroES-like"/>
    <property type="match status" value="1"/>
</dbReference>
<protein>
    <submittedName>
        <fullName evidence="3">Alcohol dehydrogenase zinc-binding domain protein</fullName>
    </submittedName>
</protein>
<dbReference type="Gene3D" id="3.40.50.720">
    <property type="entry name" value="NAD(P)-binding Rossmann-like Domain"/>
    <property type="match status" value="1"/>
</dbReference>
<reference evidence="3" key="1">
    <citation type="submission" date="2021-02" db="EMBL/GenBank/DDBJ databases">
        <authorList>
            <person name="Han P."/>
        </authorList>
    </citation>
    <scope>NUCLEOTIDE SEQUENCE</scope>
    <source>
        <strain evidence="3">Candidatus Nitrotoga sp. ZN8</strain>
    </source>
</reference>
<dbReference type="Gene3D" id="3.90.180.10">
    <property type="entry name" value="Medium-chain alcohol dehydrogenases, catalytic domain"/>
    <property type="match status" value="1"/>
</dbReference>
<keyword evidence="1" id="KW-0521">NADP</keyword>
<dbReference type="InterPro" id="IPR036291">
    <property type="entry name" value="NAD(P)-bd_dom_sf"/>
</dbReference>
<evidence type="ECO:0000259" key="2">
    <source>
        <dbReference type="SMART" id="SM00829"/>
    </source>
</evidence>
<dbReference type="GO" id="GO:0016491">
    <property type="term" value="F:oxidoreductase activity"/>
    <property type="evidence" value="ECO:0007669"/>
    <property type="project" value="InterPro"/>
</dbReference>
<dbReference type="InterPro" id="IPR020843">
    <property type="entry name" value="ER"/>
</dbReference>
<name>A0A916BDG7_9PROT</name>
<dbReference type="InterPro" id="IPR013154">
    <property type="entry name" value="ADH-like_N"/>
</dbReference>
<organism evidence="3 4">
    <name type="scientific">Candidatus Nitrotoga fabula</name>
    <dbReference type="NCBI Taxonomy" id="2182327"/>
    <lineage>
        <taxon>Bacteria</taxon>
        <taxon>Pseudomonadati</taxon>
        <taxon>Pseudomonadota</taxon>
        <taxon>Betaproteobacteria</taxon>
        <taxon>Nitrosomonadales</taxon>
        <taxon>Gallionellaceae</taxon>
        <taxon>Candidatus Nitrotoga</taxon>
    </lineage>
</organism>
<dbReference type="InterPro" id="IPR051603">
    <property type="entry name" value="Zinc-ADH_QOR/CCCR"/>
</dbReference>
<sequence>MKAIVMTAAGTPDMLQLQDVPQPELPSAHHMRIKLAAAGINPLDTKLRTKPAYYPDKLPAILGCDGAGTVESIGTAVTRFSIGDTIYFCSGGIGDEPGSYAEYINVHEDYCALKPANLSLQESAALPLVLITAWEALVERVCLQAGQTILIHAAAGGVGHIAVQLAHHLGARIAVTISDDKKAGLVHGLGAEKIIHYRDQGFVQEILSWTAGKGVDIVLDTVGGEVFLQSLKATRIGGKIVTLLSTPLSMADIQLARLRNLSLCYELMLTPQVMQMHDERIRQRKILEQGAKLIEAGKLGVLVSATLPLKDAAQAHRLMEQGGVTGKIVLMIDPLPWVSIVQAPTTSYQHDF</sequence>
<dbReference type="InterPro" id="IPR011032">
    <property type="entry name" value="GroES-like_sf"/>
</dbReference>
<dbReference type="EMBL" id="CAJNBL010000005">
    <property type="protein sequence ID" value="CAE6693609.1"/>
    <property type="molecule type" value="Genomic_DNA"/>
</dbReference>
<dbReference type="SMART" id="SM00829">
    <property type="entry name" value="PKS_ER"/>
    <property type="match status" value="1"/>
</dbReference>
<dbReference type="SUPFAM" id="SSF51735">
    <property type="entry name" value="NAD(P)-binding Rossmann-fold domains"/>
    <property type="match status" value="1"/>
</dbReference>